<feature type="compositionally biased region" description="Basic and acidic residues" evidence="1">
    <location>
        <begin position="270"/>
        <end position="283"/>
    </location>
</feature>
<feature type="region of interest" description="Disordered" evidence="1">
    <location>
        <begin position="251"/>
        <end position="283"/>
    </location>
</feature>
<evidence type="ECO:0000313" key="3">
    <source>
        <dbReference type="Proteomes" id="UP000660729"/>
    </source>
</evidence>
<feature type="compositionally biased region" description="Acidic residues" evidence="1">
    <location>
        <begin position="366"/>
        <end position="379"/>
    </location>
</feature>
<dbReference type="Proteomes" id="UP000660729">
    <property type="component" value="Unassembled WGS sequence"/>
</dbReference>
<feature type="region of interest" description="Disordered" evidence="1">
    <location>
        <begin position="122"/>
        <end position="156"/>
    </location>
</feature>
<protein>
    <submittedName>
        <fullName evidence="2">Uncharacterized protein</fullName>
    </submittedName>
</protein>
<dbReference type="EMBL" id="JABCIY010000032">
    <property type="protein sequence ID" value="KAF7196052.1"/>
    <property type="molecule type" value="Genomic_DNA"/>
</dbReference>
<dbReference type="CDD" id="cd00167">
    <property type="entry name" value="SANT"/>
    <property type="match status" value="1"/>
</dbReference>
<gene>
    <name evidence="2" type="ORF">HII31_02678</name>
</gene>
<evidence type="ECO:0000256" key="1">
    <source>
        <dbReference type="SAM" id="MobiDB-lite"/>
    </source>
</evidence>
<feature type="compositionally biased region" description="Acidic residues" evidence="1">
    <location>
        <begin position="393"/>
        <end position="415"/>
    </location>
</feature>
<organism evidence="2 3">
    <name type="scientific">Pseudocercospora fuligena</name>
    <dbReference type="NCBI Taxonomy" id="685502"/>
    <lineage>
        <taxon>Eukaryota</taxon>
        <taxon>Fungi</taxon>
        <taxon>Dikarya</taxon>
        <taxon>Ascomycota</taxon>
        <taxon>Pezizomycotina</taxon>
        <taxon>Dothideomycetes</taxon>
        <taxon>Dothideomycetidae</taxon>
        <taxon>Mycosphaerellales</taxon>
        <taxon>Mycosphaerellaceae</taxon>
        <taxon>Pseudocercospora</taxon>
    </lineage>
</organism>
<name>A0A8H6RRP3_9PEZI</name>
<proteinExistence type="predicted"/>
<reference evidence="2" key="1">
    <citation type="submission" date="2020-04" db="EMBL/GenBank/DDBJ databases">
        <title>Draft genome resource of the tomato pathogen Pseudocercospora fuligena.</title>
        <authorList>
            <person name="Zaccaron A."/>
        </authorList>
    </citation>
    <scope>NUCLEOTIDE SEQUENCE</scope>
    <source>
        <strain evidence="2">PF001</strain>
    </source>
</reference>
<accession>A0A8H6RRP3</accession>
<keyword evidence="3" id="KW-1185">Reference proteome</keyword>
<sequence length="521" mass="57264">MRFAVSVMRPARPSAFLPANGPLTPLSSAPNSSMASTDDAMQTLAVPSKGSVTISDLIHATEQRFRQAYGDEVIKGLAFGTKLKGPLGEDYLPTDELSDIFEAEGKRETIKLYLYLEESKSKESNSKKRKRDEEPEMEVEPSVKRMKGKRVVSTVQAKSNASKANWTEEEDEVILKGVRRGWNSKKIAQSLDSGLRTAGAVRGRKAVLMKRKPGLRSFPSPLRGAAAATPASSNVVASTPSPAVEAPPLAAANTTAQPEDTAVVVTTPPRPREGDMFSDRTDEERWAEAYEGADGDSDKARYKFNMILNREAMLNAVMREDQPEIERLKAQRHRLKRERNDSVGAATPGRHNPLAGHAQLLNNSEAADEEVVRDDDYSTAEEGKANSMSMWDSSEDEMEDEEDDSEGTSAEDVDIVDGPGRILEEEEDEDVKEAPKESAEPRLPSSDPMHHEPEANAETKMLKQEEAEEATINNVAANFHPTPPRPRPVPETAEEARARLMKLACPYDDDDEESSESSDSD</sequence>
<feature type="region of interest" description="Disordered" evidence="1">
    <location>
        <begin position="332"/>
        <end position="497"/>
    </location>
</feature>
<comment type="caution">
    <text evidence="2">The sequence shown here is derived from an EMBL/GenBank/DDBJ whole genome shotgun (WGS) entry which is preliminary data.</text>
</comment>
<dbReference type="OrthoDB" id="3649316at2759"/>
<dbReference type="AlphaFoldDB" id="A0A8H6RRP3"/>
<dbReference type="InterPro" id="IPR001005">
    <property type="entry name" value="SANT/Myb"/>
</dbReference>
<evidence type="ECO:0000313" key="2">
    <source>
        <dbReference type="EMBL" id="KAF7196052.1"/>
    </source>
</evidence>